<dbReference type="AlphaFoldDB" id="A0AAD6X575"/>
<accession>A0AAD6X575</accession>
<proteinExistence type="predicted"/>
<name>A0AAD6X575_9AGAR</name>
<gene>
    <name evidence="1" type="ORF">C8F04DRAFT_1233438</name>
</gene>
<reference evidence="1" key="1">
    <citation type="submission" date="2023-03" db="EMBL/GenBank/DDBJ databases">
        <title>Massive genome expansion in bonnet fungi (Mycena s.s.) driven by repeated elements and novel gene families across ecological guilds.</title>
        <authorList>
            <consortium name="Lawrence Berkeley National Laboratory"/>
            <person name="Harder C.B."/>
            <person name="Miyauchi S."/>
            <person name="Viragh M."/>
            <person name="Kuo A."/>
            <person name="Thoen E."/>
            <person name="Andreopoulos B."/>
            <person name="Lu D."/>
            <person name="Skrede I."/>
            <person name="Drula E."/>
            <person name="Henrissat B."/>
            <person name="Morin E."/>
            <person name="Kohler A."/>
            <person name="Barry K."/>
            <person name="LaButti K."/>
            <person name="Morin E."/>
            <person name="Salamov A."/>
            <person name="Lipzen A."/>
            <person name="Mereny Z."/>
            <person name="Hegedus B."/>
            <person name="Baldrian P."/>
            <person name="Stursova M."/>
            <person name="Weitz H."/>
            <person name="Taylor A."/>
            <person name="Grigoriev I.V."/>
            <person name="Nagy L.G."/>
            <person name="Martin F."/>
            <person name="Kauserud H."/>
        </authorList>
    </citation>
    <scope>NUCLEOTIDE SEQUENCE</scope>
    <source>
        <strain evidence="1">CBHHK200</strain>
    </source>
</reference>
<dbReference type="Proteomes" id="UP001218188">
    <property type="component" value="Unassembled WGS sequence"/>
</dbReference>
<sequence length="206" mass="23066">MLQNFIDTVNLEVHLGVEKLWTAFVSTRACRERFPIAQDHKMQGLTHNNMCCHGGANYRGRSRIGWSCSFNSDSGFEALRSIPACVLVVACVVRTTLPIVRTMIDDLREFSPEARGLSSSGNLGICYNALQPHYNRAPIDNVRNIRTFHRARKADNVLEEIPRPFKTKVGLSIDGVAARRLEEFVAGCDSGKRKDWGLKKVEGFEG</sequence>
<comment type="caution">
    <text evidence="1">The sequence shown here is derived from an EMBL/GenBank/DDBJ whole genome shotgun (WGS) entry which is preliminary data.</text>
</comment>
<organism evidence="1 2">
    <name type="scientific">Mycena alexandri</name>
    <dbReference type="NCBI Taxonomy" id="1745969"/>
    <lineage>
        <taxon>Eukaryota</taxon>
        <taxon>Fungi</taxon>
        <taxon>Dikarya</taxon>
        <taxon>Basidiomycota</taxon>
        <taxon>Agaricomycotina</taxon>
        <taxon>Agaricomycetes</taxon>
        <taxon>Agaricomycetidae</taxon>
        <taxon>Agaricales</taxon>
        <taxon>Marasmiineae</taxon>
        <taxon>Mycenaceae</taxon>
        <taxon>Mycena</taxon>
    </lineage>
</organism>
<evidence type="ECO:0000313" key="2">
    <source>
        <dbReference type="Proteomes" id="UP001218188"/>
    </source>
</evidence>
<keyword evidence="2" id="KW-1185">Reference proteome</keyword>
<evidence type="ECO:0000313" key="1">
    <source>
        <dbReference type="EMBL" id="KAJ7035945.1"/>
    </source>
</evidence>
<dbReference type="EMBL" id="JARJCM010000047">
    <property type="protein sequence ID" value="KAJ7035945.1"/>
    <property type="molecule type" value="Genomic_DNA"/>
</dbReference>
<protein>
    <submittedName>
        <fullName evidence="1">Uncharacterized protein</fullName>
    </submittedName>
</protein>